<dbReference type="InterPro" id="IPR023412">
    <property type="entry name" value="RNaseA_domain"/>
</dbReference>
<proteinExistence type="inferred from homology"/>
<evidence type="ECO:0000313" key="8">
    <source>
        <dbReference type="Proteomes" id="UP000005207"/>
    </source>
</evidence>
<dbReference type="Ensembl" id="ENSONIT00000092070.1">
    <property type="protein sequence ID" value="ENSONIP00000047988.1"/>
    <property type="gene ID" value="ENSONIG00000036522.1"/>
</dbReference>
<dbReference type="Gene3D" id="3.10.130.10">
    <property type="entry name" value="Ribonuclease A-like domain"/>
    <property type="match status" value="1"/>
</dbReference>
<dbReference type="PANTHER" id="PTHR11437:SF66">
    <property type="entry name" value="RNASE 3"/>
    <property type="match status" value="1"/>
</dbReference>
<evidence type="ECO:0000256" key="2">
    <source>
        <dbReference type="ARBA" id="ARBA00022722"/>
    </source>
</evidence>
<protein>
    <recommendedName>
        <fullName evidence="6">Ribonuclease A-domain domain-containing protein</fullName>
    </recommendedName>
</protein>
<dbReference type="Proteomes" id="UP000005207">
    <property type="component" value="Unplaced"/>
</dbReference>
<evidence type="ECO:0000256" key="4">
    <source>
        <dbReference type="ARBA" id="ARBA00022801"/>
    </source>
</evidence>
<reference evidence="7" key="2">
    <citation type="submission" date="2025-09" db="UniProtKB">
        <authorList>
            <consortium name="Ensembl"/>
        </authorList>
    </citation>
    <scope>IDENTIFICATION</scope>
</reference>
<feature type="signal peptide" evidence="5">
    <location>
        <begin position="1"/>
        <end position="26"/>
    </location>
</feature>
<organism evidence="7 8">
    <name type="scientific">Oreochromis niloticus</name>
    <name type="common">Nile tilapia</name>
    <name type="synonym">Tilapia nilotica</name>
    <dbReference type="NCBI Taxonomy" id="8128"/>
    <lineage>
        <taxon>Eukaryota</taxon>
        <taxon>Metazoa</taxon>
        <taxon>Chordata</taxon>
        <taxon>Craniata</taxon>
        <taxon>Vertebrata</taxon>
        <taxon>Euteleostomi</taxon>
        <taxon>Actinopterygii</taxon>
        <taxon>Neopterygii</taxon>
        <taxon>Teleostei</taxon>
        <taxon>Neoteleostei</taxon>
        <taxon>Acanthomorphata</taxon>
        <taxon>Ovalentaria</taxon>
        <taxon>Cichlomorphae</taxon>
        <taxon>Cichliformes</taxon>
        <taxon>Cichlidae</taxon>
        <taxon>African cichlids</taxon>
        <taxon>Pseudocrenilabrinae</taxon>
        <taxon>Oreochromini</taxon>
        <taxon>Oreochromis</taxon>
    </lineage>
</organism>
<evidence type="ECO:0000313" key="7">
    <source>
        <dbReference type="Ensembl" id="ENSONIP00000047988.1"/>
    </source>
</evidence>
<reference evidence="7" key="1">
    <citation type="submission" date="2025-08" db="UniProtKB">
        <authorList>
            <consortium name="Ensembl"/>
        </authorList>
    </citation>
    <scope>IDENTIFICATION</scope>
</reference>
<dbReference type="AlphaFoldDB" id="A0A669CNH2"/>
<dbReference type="InterPro" id="IPR023411">
    <property type="entry name" value="RNaseA_AS"/>
</dbReference>
<comment type="similarity">
    <text evidence="1 5">Belongs to the pancreatic ribonuclease family.</text>
</comment>
<dbReference type="GO" id="GO:0004540">
    <property type="term" value="F:RNA nuclease activity"/>
    <property type="evidence" value="ECO:0007669"/>
    <property type="project" value="TreeGrafter"/>
</dbReference>
<evidence type="ECO:0000256" key="1">
    <source>
        <dbReference type="ARBA" id="ARBA00005600"/>
    </source>
</evidence>
<dbReference type="PANTHER" id="PTHR11437">
    <property type="entry name" value="RIBONUCLEASE"/>
    <property type="match status" value="1"/>
</dbReference>
<dbReference type="InterPro" id="IPR001427">
    <property type="entry name" value="RNaseA"/>
</dbReference>
<keyword evidence="3 5" id="KW-0255">Endonuclease</keyword>
<evidence type="ECO:0000259" key="6">
    <source>
        <dbReference type="SMART" id="SM00092"/>
    </source>
</evidence>
<dbReference type="Pfam" id="PF00074">
    <property type="entry name" value="RnaseA"/>
    <property type="match status" value="1"/>
</dbReference>
<feature type="domain" description="Ribonuclease A-domain" evidence="6">
    <location>
        <begin position="22"/>
        <end position="132"/>
    </location>
</feature>
<dbReference type="GO" id="GO:0016787">
    <property type="term" value="F:hydrolase activity"/>
    <property type="evidence" value="ECO:0007669"/>
    <property type="project" value="UniProtKB-KW"/>
</dbReference>
<keyword evidence="8" id="KW-1185">Reference proteome</keyword>
<dbReference type="SUPFAM" id="SSF54076">
    <property type="entry name" value="RNase A-like"/>
    <property type="match status" value="1"/>
</dbReference>
<feature type="chain" id="PRO_5044966114" description="Ribonuclease A-domain domain-containing protein" evidence="5">
    <location>
        <begin position="27"/>
        <end position="137"/>
    </location>
</feature>
<dbReference type="GO" id="GO:0050830">
    <property type="term" value="P:defense response to Gram-positive bacterium"/>
    <property type="evidence" value="ECO:0007669"/>
    <property type="project" value="TreeGrafter"/>
</dbReference>
<evidence type="ECO:0000256" key="3">
    <source>
        <dbReference type="ARBA" id="ARBA00022759"/>
    </source>
</evidence>
<dbReference type="PROSITE" id="PS00127">
    <property type="entry name" value="RNASE_PANCREATIC"/>
    <property type="match status" value="1"/>
</dbReference>
<accession>A0A669CNH2</accession>
<keyword evidence="4 5" id="KW-0378">Hydrolase</keyword>
<name>A0A669CNH2_ORENI</name>
<sequence length="137" mass="15308">MGNRIMQVQFVCLLLGLLSAVELCASLDFYQKHVIGNMLEYECATVMQTRQINGRNGGCKKINTFLLDTGVRVRNTCAHGDGTHNVGFNVVVCRRVVISSHPNCSYTGRRHDNRIVPIMCKHGVPVHLHSSKLVKLF</sequence>
<dbReference type="InterPro" id="IPR036816">
    <property type="entry name" value="RNaseA-like_dom_sf"/>
</dbReference>
<evidence type="ECO:0000256" key="5">
    <source>
        <dbReference type="RuleBase" id="RU000651"/>
    </source>
</evidence>
<keyword evidence="2 5" id="KW-0540">Nuclease</keyword>
<dbReference type="GeneTree" id="ENSGT00990000204460"/>
<keyword evidence="5" id="KW-0732">Signal</keyword>
<dbReference type="GO" id="GO:0004519">
    <property type="term" value="F:endonuclease activity"/>
    <property type="evidence" value="ECO:0007669"/>
    <property type="project" value="UniProtKB-KW"/>
</dbReference>
<dbReference type="SMART" id="SM00092">
    <property type="entry name" value="RNAse_Pc"/>
    <property type="match status" value="1"/>
</dbReference>
<dbReference type="InParanoid" id="A0A669CNH2"/>
<dbReference type="GO" id="GO:0003676">
    <property type="term" value="F:nucleic acid binding"/>
    <property type="evidence" value="ECO:0007669"/>
    <property type="project" value="InterPro"/>
</dbReference>